<feature type="domain" description="Clp R" evidence="7">
    <location>
        <begin position="80"/>
        <end position="230"/>
    </location>
</feature>
<evidence type="ECO:0000313" key="8">
    <source>
        <dbReference type="EMBL" id="PKA58931.1"/>
    </source>
</evidence>
<dbReference type="PROSITE" id="PS00871">
    <property type="entry name" value="CLPAB_2"/>
    <property type="match status" value="1"/>
</dbReference>
<evidence type="ECO:0000256" key="5">
    <source>
        <dbReference type="PROSITE-ProRule" id="PRU01251"/>
    </source>
</evidence>
<comment type="similarity">
    <text evidence="6">Belongs to the ClpA/ClpB family.</text>
</comment>
<dbReference type="Proteomes" id="UP000236161">
    <property type="component" value="Unassembled WGS sequence"/>
</dbReference>
<keyword evidence="4 6" id="KW-0143">Chaperone</keyword>
<dbReference type="InterPro" id="IPR019489">
    <property type="entry name" value="Clp_ATPase_C"/>
</dbReference>
<dbReference type="InterPro" id="IPR003959">
    <property type="entry name" value="ATPase_AAA_core"/>
</dbReference>
<dbReference type="Gene3D" id="1.10.8.60">
    <property type="match status" value="2"/>
</dbReference>
<dbReference type="PRINTS" id="PR00300">
    <property type="entry name" value="CLPPROTEASEA"/>
</dbReference>
<dbReference type="InterPro" id="IPR018368">
    <property type="entry name" value="ClpA/B_CS1"/>
</dbReference>
<evidence type="ECO:0000256" key="3">
    <source>
        <dbReference type="ARBA" id="ARBA00022840"/>
    </source>
</evidence>
<dbReference type="CDD" id="cd00009">
    <property type="entry name" value="AAA"/>
    <property type="match status" value="1"/>
</dbReference>
<name>A0A2I0ATQ9_9ASPA</name>
<dbReference type="Pfam" id="PF07724">
    <property type="entry name" value="AAA_2"/>
    <property type="match status" value="1"/>
</dbReference>
<dbReference type="PROSITE" id="PS00870">
    <property type="entry name" value="CLPAB_1"/>
    <property type="match status" value="1"/>
</dbReference>
<dbReference type="Pfam" id="PF00004">
    <property type="entry name" value="AAA"/>
    <property type="match status" value="1"/>
</dbReference>
<gene>
    <name evidence="8" type="primary">CLPD</name>
    <name evidence="8" type="ORF">AXF42_Ash001024</name>
</gene>
<evidence type="ECO:0000256" key="6">
    <source>
        <dbReference type="RuleBase" id="RU004432"/>
    </source>
</evidence>
<dbReference type="PROSITE" id="PS51903">
    <property type="entry name" value="CLP_R"/>
    <property type="match status" value="1"/>
</dbReference>
<evidence type="ECO:0000259" key="7">
    <source>
        <dbReference type="PROSITE" id="PS51903"/>
    </source>
</evidence>
<dbReference type="Gene3D" id="1.10.1780.10">
    <property type="entry name" value="Clp, N-terminal domain"/>
    <property type="match status" value="1"/>
</dbReference>
<dbReference type="GO" id="GO:0005524">
    <property type="term" value="F:ATP binding"/>
    <property type="evidence" value="ECO:0007669"/>
    <property type="project" value="UniProtKB-KW"/>
</dbReference>
<dbReference type="Gene3D" id="3.40.50.300">
    <property type="entry name" value="P-loop containing nucleotide triphosphate hydrolases"/>
    <property type="match status" value="2"/>
</dbReference>
<evidence type="ECO:0000313" key="9">
    <source>
        <dbReference type="Proteomes" id="UP000236161"/>
    </source>
</evidence>
<evidence type="ECO:0000256" key="4">
    <source>
        <dbReference type="ARBA" id="ARBA00023186"/>
    </source>
</evidence>
<dbReference type="InterPro" id="IPR004176">
    <property type="entry name" value="Clp_R_N"/>
</dbReference>
<dbReference type="InterPro" id="IPR003593">
    <property type="entry name" value="AAA+_ATPase"/>
</dbReference>
<dbReference type="SMART" id="SM01086">
    <property type="entry name" value="ClpB_D2-small"/>
    <property type="match status" value="1"/>
</dbReference>
<dbReference type="Gene3D" id="4.10.860.10">
    <property type="entry name" value="UVR domain"/>
    <property type="match status" value="1"/>
</dbReference>
<keyword evidence="2 6" id="KW-0547">Nucleotide-binding</keyword>
<dbReference type="InterPro" id="IPR041546">
    <property type="entry name" value="ClpA/ClpB_AAA_lid"/>
</dbReference>
<dbReference type="Pfam" id="PF17871">
    <property type="entry name" value="AAA_lid_9"/>
    <property type="match status" value="1"/>
</dbReference>
<keyword evidence="1 5" id="KW-0677">Repeat</keyword>
<dbReference type="InterPro" id="IPR036628">
    <property type="entry name" value="Clp_N_dom_sf"/>
</dbReference>
<dbReference type="SMART" id="SM00382">
    <property type="entry name" value="AAA"/>
    <property type="match status" value="2"/>
</dbReference>
<proteinExistence type="inferred from homology"/>
<dbReference type="GO" id="GO:0005737">
    <property type="term" value="C:cytoplasm"/>
    <property type="evidence" value="ECO:0007669"/>
    <property type="project" value="TreeGrafter"/>
</dbReference>
<dbReference type="OrthoDB" id="47330at2759"/>
<accession>A0A2I0ATQ9</accession>
<dbReference type="AlphaFoldDB" id="A0A2I0ATQ9"/>
<dbReference type="PANTHER" id="PTHR11638:SF185">
    <property type="entry name" value="ATP-DEPENDENT CLP PROTEASE ATP-BINDING SUBUNIT"/>
    <property type="match status" value="1"/>
</dbReference>
<dbReference type="FunFam" id="3.40.50.300:FF:000025">
    <property type="entry name" value="ATP-dependent Clp protease subunit"/>
    <property type="match status" value="1"/>
</dbReference>
<dbReference type="InterPro" id="IPR050130">
    <property type="entry name" value="ClpA_ClpB"/>
</dbReference>
<dbReference type="STRING" id="1088818.A0A2I0ATQ9"/>
<dbReference type="EMBL" id="KZ451950">
    <property type="protein sequence ID" value="PKA58931.1"/>
    <property type="molecule type" value="Genomic_DNA"/>
</dbReference>
<keyword evidence="3 6" id="KW-0067">ATP-binding</keyword>
<keyword evidence="9" id="KW-1185">Reference proteome</keyword>
<dbReference type="GO" id="GO:0016887">
    <property type="term" value="F:ATP hydrolysis activity"/>
    <property type="evidence" value="ECO:0007669"/>
    <property type="project" value="InterPro"/>
</dbReference>
<sequence length="1046" mass="114680">MEATCSPSSVLTVRPIDAFRVVSHRRPGLGLPPPAPRSRASLCSGGRTSLLRFHANPLSVRRPNPSSLRRRLKLTISAVFERFTERAIKAVIFSQREAKALGKEMVFPQHLLLGLISEDRSRDGFLGSGITIESAREAVKRIWSDEAAHSSAVAGSSGSATDLPFAVSSKRAFDAAVEFSRTMACNFISTEHIAIGLFTVDDGSAGKVIKSLGADINQLKSLALLRLQGELAKDGRDPSMASPKTREKNYISGKSALMRSSVKSKDKGLLAQFCIDLTARASEGLIDPVIGRQLEVQRVVQILCRRTKNNPILLGEPGVGKTAIAEGLALCISNGEIPIFLMAKRIMALDVGLLMAGAKERGELEARVTGLISEVQKAGDVILFIDEVHTLIGSGTVGRSNKGSGLDISNLLKPALGRGELQCIASTTLDEHRAHFEKDKALARRFQPVLINEPSQEDAGSILMGLREKYESHHRCKFTFEAVNAAVYLSARYIPDRHLPDKAIDLIDEAGSRARINAFKRKKEAQTSILSKTPDEYWQEIRAVQTMHEVVLANKIKYSSIQSGSDANDVVGNAKTTILESFAASVSDEEPVTVGPEDIAAVASLWSGIPVQELTADEMKRLVDLEEVLKKRVIGQDDAVIAISRAIKRSRVGFKDPDRPIAAMLFCGPTGVGKTELTKALAESYYGSESVMLRLDMSEYMERFTVSKLIGSPPGYVGYGEGGTLTEAVRRKPFTLILMDEIEKAHPDIFNILLQIFEDGHLTDSQGRRVSFKNTLIVMTSNVGSSSICKGRRSIGFMLEDDSESNSYAAMKSLVMEELKAYFRPELLNRIDDVVVFHSLKKEQMVELENLLSPRAEGLCYRIAILVSCVEVVLAVKCHNICEVVAEMVFKLERTALYRGEGECCQVEDEGETIKMMEILNIMLEEVKGRLLSLGMGLHVSDLVKDLVCQQGYDKSFGARPLRRAVTQFIEDVISEALLAGDYRPGDTLLIDTDASGNPSVSCLTEQDVQMLSDAKSMLSANAAKKIKLISQEYEKMTLNYQLKDI</sequence>
<dbReference type="Pfam" id="PF02861">
    <property type="entry name" value="Clp_N"/>
    <property type="match status" value="1"/>
</dbReference>
<dbReference type="CDD" id="cd19499">
    <property type="entry name" value="RecA-like_ClpB_Hsp104-like"/>
    <property type="match status" value="1"/>
</dbReference>
<dbReference type="GO" id="GO:0034605">
    <property type="term" value="P:cellular response to heat"/>
    <property type="evidence" value="ECO:0007669"/>
    <property type="project" value="TreeGrafter"/>
</dbReference>
<evidence type="ECO:0000256" key="1">
    <source>
        <dbReference type="ARBA" id="ARBA00022737"/>
    </source>
</evidence>
<organism evidence="8 9">
    <name type="scientific">Apostasia shenzhenica</name>
    <dbReference type="NCBI Taxonomy" id="1088818"/>
    <lineage>
        <taxon>Eukaryota</taxon>
        <taxon>Viridiplantae</taxon>
        <taxon>Streptophyta</taxon>
        <taxon>Embryophyta</taxon>
        <taxon>Tracheophyta</taxon>
        <taxon>Spermatophyta</taxon>
        <taxon>Magnoliopsida</taxon>
        <taxon>Liliopsida</taxon>
        <taxon>Asparagales</taxon>
        <taxon>Orchidaceae</taxon>
        <taxon>Apostasioideae</taxon>
        <taxon>Apostasia</taxon>
    </lineage>
</organism>
<evidence type="ECO:0000256" key="2">
    <source>
        <dbReference type="ARBA" id="ARBA00022741"/>
    </source>
</evidence>
<dbReference type="SUPFAM" id="SSF52540">
    <property type="entry name" value="P-loop containing nucleoside triphosphate hydrolases"/>
    <property type="match status" value="2"/>
</dbReference>
<dbReference type="InterPro" id="IPR001270">
    <property type="entry name" value="ClpA/B"/>
</dbReference>
<dbReference type="Pfam" id="PF10431">
    <property type="entry name" value="ClpB_D2-small"/>
    <property type="match status" value="1"/>
</dbReference>
<dbReference type="InterPro" id="IPR028299">
    <property type="entry name" value="ClpA/B_CS2"/>
</dbReference>
<dbReference type="PANTHER" id="PTHR11638">
    <property type="entry name" value="ATP-DEPENDENT CLP PROTEASE"/>
    <property type="match status" value="1"/>
</dbReference>
<reference evidence="8 9" key="1">
    <citation type="journal article" date="2017" name="Nature">
        <title>The Apostasia genome and the evolution of orchids.</title>
        <authorList>
            <person name="Zhang G.Q."/>
            <person name="Liu K.W."/>
            <person name="Li Z."/>
            <person name="Lohaus R."/>
            <person name="Hsiao Y.Y."/>
            <person name="Niu S.C."/>
            <person name="Wang J.Y."/>
            <person name="Lin Y.C."/>
            <person name="Xu Q."/>
            <person name="Chen L.J."/>
            <person name="Yoshida K."/>
            <person name="Fujiwara S."/>
            <person name="Wang Z.W."/>
            <person name="Zhang Y.Q."/>
            <person name="Mitsuda N."/>
            <person name="Wang M."/>
            <person name="Liu G.H."/>
            <person name="Pecoraro L."/>
            <person name="Huang H.X."/>
            <person name="Xiao X.J."/>
            <person name="Lin M."/>
            <person name="Wu X.Y."/>
            <person name="Wu W.L."/>
            <person name="Chen Y.Y."/>
            <person name="Chang S.B."/>
            <person name="Sakamoto S."/>
            <person name="Ohme-Takagi M."/>
            <person name="Yagi M."/>
            <person name="Zeng S.J."/>
            <person name="Shen C.Y."/>
            <person name="Yeh C.M."/>
            <person name="Luo Y.B."/>
            <person name="Tsai W.C."/>
            <person name="Van de Peer Y."/>
            <person name="Liu Z.J."/>
        </authorList>
    </citation>
    <scope>NUCLEOTIDE SEQUENCE [LARGE SCALE GENOMIC DNA]</scope>
    <source>
        <strain evidence="9">cv. Shenzhen</strain>
        <tissue evidence="8">Stem</tissue>
    </source>
</reference>
<dbReference type="InterPro" id="IPR027417">
    <property type="entry name" value="P-loop_NTPase"/>
</dbReference>
<protein>
    <submittedName>
        <fullName evidence="8">Chaperone protein ClpD, chloroplastic</fullName>
    </submittedName>
</protein>
<dbReference type="SUPFAM" id="SSF81923">
    <property type="entry name" value="Double Clp-N motif"/>
    <property type="match status" value="1"/>
</dbReference>